<dbReference type="EMBL" id="JANPWB010000008">
    <property type="protein sequence ID" value="KAJ1159728.1"/>
    <property type="molecule type" value="Genomic_DNA"/>
</dbReference>
<evidence type="ECO:0000256" key="1">
    <source>
        <dbReference type="SAM" id="MobiDB-lite"/>
    </source>
</evidence>
<reference evidence="2" key="1">
    <citation type="journal article" date="2022" name="bioRxiv">
        <title>Sequencing and chromosome-scale assembly of the giantPleurodeles waltlgenome.</title>
        <authorList>
            <person name="Brown T."/>
            <person name="Elewa A."/>
            <person name="Iarovenko S."/>
            <person name="Subramanian E."/>
            <person name="Araus A.J."/>
            <person name="Petzold A."/>
            <person name="Susuki M."/>
            <person name="Suzuki K.-i.T."/>
            <person name="Hayashi T."/>
            <person name="Toyoda A."/>
            <person name="Oliveira C."/>
            <person name="Osipova E."/>
            <person name="Leigh N.D."/>
            <person name="Simon A."/>
            <person name="Yun M.H."/>
        </authorList>
    </citation>
    <scope>NUCLEOTIDE SEQUENCE</scope>
    <source>
        <strain evidence="2">20211129_DDA</strain>
        <tissue evidence="2">Liver</tissue>
    </source>
</reference>
<evidence type="ECO:0000313" key="2">
    <source>
        <dbReference type="EMBL" id="KAJ1159728.1"/>
    </source>
</evidence>
<comment type="caution">
    <text evidence="2">The sequence shown here is derived from an EMBL/GenBank/DDBJ whole genome shotgun (WGS) entry which is preliminary data.</text>
</comment>
<dbReference type="AlphaFoldDB" id="A0AAV7S6H5"/>
<gene>
    <name evidence="2" type="ORF">NDU88_000233</name>
</gene>
<keyword evidence="3" id="KW-1185">Reference proteome</keyword>
<feature type="compositionally biased region" description="Polar residues" evidence="1">
    <location>
        <begin position="1"/>
        <end position="22"/>
    </location>
</feature>
<evidence type="ECO:0000313" key="3">
    <source>
        <dbReference type="Proteomes" id="UP001066276"/>
    </source>
</evidence>
<name>A0AAV7S6H5_PLEWA</name>
<accession>A0AAV7S6H5</accession>
<protein>
    <submittedName>
        <fullName evidence="2">Uncharacterized protein</fullName>
    </submittedName>
</protein>
<dbReference type="Proteomes" id="UP001066276">
    <property type="component" value="Chromosome 4_2"/>
</dbReference>
<sequence>MVQVRATSSSLEALNTAAGEQQTRLDTRGEFDMVPVRNNQKNLECNRNSGPCFHLQALKCNSRLSVRR</sequence>
<proteinExistence type="predicted"/>
<organism evidence="2 3">
    <name type="scientific">Pleurodeles waltl</name>
    <name type="common">Iberian ribbed newt</name>
    <dbReference type="NCBI Taxonomy" id="8319"/>
    <lineage>
        <taxon>Eukaryota</taxon>
        <taxon>Metazoa</taxon>
        <taxon>Chordata</taxon>
        <taxon>Craniata</taxon>
        <taxon>Vertebrata</taxon>
        <taxon>Euteleostomi</taxon>
        <taxon>Amphibia</taxon>
        <taxon>Batrachia</taxon>
        <taxon>Caudata</taxon>
        <taxon>Salamandroidea</taxon>
        <taxon>Salamandridae</taxon>
        <taxon>Pleurodelinae</taxon>
        <taxon>Pleurodeles</taxon>
    </lineage>
</organism>
<feature type="region of interest" description="Disordered" evidence="1">
    <location>
        <begin position="1"/>
        <end position="29"/>
    </location>
</feature>